<evidence type="ECO:0000256" key="1">
    <source>
        <dbReference type="ARBA" id="ARBA00009199"/>
    </source>
</evidence>
<sequence>MTGDRRSARAIAADVRSGAVTAVEVVENAIAAAERLDPVLHFLDELDAAAARAVAEQLEPTGLLAGVPFLIKSRTPPDAPIIGRLVAAGAIPIGWSTRARPGAISQTFGWNGHDYTRNPWDLSRSPGGSTAGGAAAVAAGVVPLATGGDSGGSLRIPASFSGVIGFKGTHGRIPRPGGRPLGGLTTAGVIGFNLDDVILATSIASGPHRLDPTALPRWPVRVLEHRPTIADGDSWLVGAQSRRWRVAYRSTLGACAAEPGVDRVVRERIGAVDVELVDVPLELAPTEEAWRVLSDLDNGRGVEASAARRAREVRDFNNTALADLFAEVDALVTPTTLTVAHGYDQHEQSIVTGDPCWVFNVTGHPAVSVPVGKSQGLPVGAQVVAPHGADEVALAVARLLLVDLPLPPVH</sequence>
<dbReference type="Pfam" id="PF01425">
    <property type="entry name" value="Amidase"/>
    <property type="match status" value="2"/>
</dbReference>
<evidence type="ECO:0000313" key="4">
    <source>
        <dbReference type="Proteomes" id="UP000295146"/>
    </source>
</evidence>
<dbReference type="InterPro" id="IPR000120">
    <property type="entry name" value="Amidase"/>
</dbReference>
<feature type="domain" description="Amidase" evidence="2">
    <location>
        <begin position="75"/>
        <end position="273"/>
    </location>
</feature>
<dbReference type="PANTHER" id="PTHR11895:SF7">
    <property type="entry name" value="GLUTAMYL-TRNA(GLN) AMIDOTRANSFERASE SUBUNIT A, MITOCHONDRIAL"/>
    <property type="match status" value="1"/>
</dbReference>
<dbReference type="GO" id="GO:0003824">
    <property type="term" value="F:catalytic activity"/>
    <property type="evidence" value="ECO:0007669"/>
    <property type="project" value="InterPro"/>
</dbReference>
<feature type="domain" description="Amidase" evidence="2">
    <location>
        <begin position="305"/>
        <end position="391"/>
    </location>
</feature>
<reference evidence="3 4" key="1">
    <citation type="submission" date="2019-03" db="EMBL/GenBank/DDBJ databases">
        <title>Genomic Encyclopedia of Type Strains, Phase III (KMG-III): the genomes of soil and plant-associated and newly described type strains.</title>
        <authorList>
            <person name="Whitman W."/>
        </authorList>
    </citation>
    <scope>NUCLEOTIDE SEQUENCE [LARGE SCALE GENOMIC DNA]</scope>
    <source>
        <strain evidence="3 4">VKM Ac-2573</strain>
    </source>
</reference>
<gene>
    <name evidence="3" type="ORF">EV653_1543</name>
</gene>
<keyword evidence="4" id="KW-1185">Reference proteome</keyword>
<proteinExistence type="inferred from homology"/>
<dbReference type="InterPro" id="IPR036928">
    <property type="entry name" value="AS_sf"/>
</dbReference>
<comment type="similarity">
    <text evidence="1">Belongs to the amidase family.</text>
</comment>
<comment type="caution">
    <text evidence="3">The sequence shown here is derived from an EMBL/GenBank/DDBJ whole genome shotgun (WGS) entry which is preliminary data.</text>
</comment>
<dbReference type="Gene3D" id="3.90.1300.10">
    <property type="entry name" value="Amidase signature (AS) domain"/>
    <property type="match status" value="1"/>
</dbReference>
<dbReference type="PANTHER" id="PTHR11895">
    <property type="entry name" value="TRANSAMIDASE"/>
    <property type="match status" value="1"/>
</dbReference>
<protein>
    <submittedName>
        <fullName evidence="3">Asp-tRNA(Asn)/Glu-tRNA(Gln) amidotransferase A subunit family amidase</fullName>
    </submittedName>
</protein>
<dbReference type="InterPro" id="IPR023631">
    <property type="entry name" value="Amidase_dom"/>
</dbReference>
<dbReference type="AlphaFoldDB" id="A0A4V6Q9I2"/>
<accession>A0A4V6Q9I2</accession>
<evidence type="ECO:0000259" key="2">
    <source>
        <dbReference type="Pfam" id="PF01425"/>
    </source>
</evidence>
<organism evidence="3 4">
    <name type="scientific">Kribbella pratensis</name>
    <dbReference type="NCBI Taxonomy" id="2512112"/>
    <lineage>
        <taxon>Bacteria</taxon>
        <taxon>Bacillati</taxon>
        <taxon>Actinomycetota</taxon>
        <taxon>Actinomycetes</taxon>
        <taxon>Propionibacteriales</taxon>
        <taxon>Kribbellaceae</taxon>
        <taxon>Kribbella</taxon>
    </lineage>
</organism>
<evidence type="ECO:0000313" key="3">
    <source>
        <dbReference type="EMBL" id="TDW76397.1"/>
    </source>
</evidence>
<dbReference type="Proteomes" id="UP000295146">
    <property type="component" value="Unassembled WGS sequence"/>
</dbReference>
<dbReference type="EMBL" id="SODP01000001">
    <property type="protein sequence ID" value="TDW76397.1"/>
    <property type="molecule type" value="Genomic_DNA"/>
</dbReference>
<name>A0A4V6Q9I2_9ACTN</name>
<dbReference type="SUPFAM" id="SSF75304">
    <property type="entry name" value="Amidase signature (AS) enzymes"/>
    <property type="match status" value="1"/>
</dbReference>